<protein>
    <submittedName>
        <fullName evidence="1">Uncharacterized protein</fullName>
    </submittedName>
</protein>
<organism evidence="1 2">
    <name type="scientific">Skermanella cutis</name>
    <dbReference type="NCBI Taxonomy" id="2775420"/>
    <lineage>
        <taxon>Bacteria</taxon>
        <taxon>Pseudomonadati</taxon>
        <taxon>Pseudomonadota</taxon>
        <taxon>Alphaproteobacteria</taxon>
        <taxon>Rhodospirillales</taxon>
        <taxon>Azospirillaceae</taxon>
        <taxon>Skermanella</taxon>
    </lineage>
</organism>
<reference evidence="1" key="1">
    <citation type="submission" date="2021-02" db="EMBL/GenBank/DDBJ databases">
        <title>Skermanella TT6 skin isolate.</title>
        <authorList>
            <person name="Lee K."/>
            <person name="Ganzorig M."/>
        </authorList>
    </citation>
    <scope>NUCLEOTIDE SEQUENCE</scope>
    <source>
        <strain evidence="1">TT6</strain>
    </source>
</reference>
<dbReference type="EMBL" id="CP067420">
    <property type="protein sequence ID" value="QQP91010.1"/>
    <property type="molecule type" value="Genomic_DNA"/>
</dbReference>
<name>A0ABX7BBA0_9PROT</name>
<keyword evidence="2" id="KW-1185">Reference proteome</keyword>
<gene>
    <name evidence="1" type="ORF">IGS68_07265</name>
</gene>
<sequence length="87" mass="9826">MSNLHRRAMEAVLQAAQHDIVGTLREREITDRHSEDGDEAVLDVAILHAYRVFVRICEEQGLDVDAQLFAELAGELADEMAQDNDYD</sequence>
<evidence type="ECO:0000313" key="1">
    <source>
        <dbReference type="EMBL" id="QQP91010.1"/>
    </source>
</evidence>
<accession>A0ABX7BBA0</accession>
<dbReference type="RefSeq" id="WP_158046516.1">
    <property type="nucleotide sequence ID" value="NZ_CP067420.1"/>
</dbReference>
<proteinExistence type="predicted"/>
<dbReference type="Proteomes" id="UP000595197">
    <property type="component" value="Chromosome"/>
</dbReference>
<evidence type="ECO:0000313" key="2">
    <source>
        <dbReference type="Proteomes" id="UP000595197"/>
    </source>
</evidence>